<keyword evidence="1" id="KW-0808">Transferase</keyword>
<keyword evidence="1" id="KW-0489">Methyltransferase</keyword>
<dbReference type="Pfam" id="PF13489">
    <property type="entry name" value="Methyltransf_23"/>
    <property type="match status" value="1"/>
</dbReference>
<proteinExistence type="predicted"/>
<name>A0ABT7H278_9ACTN</name>
<dbReference type="GO" id="GO:0032259">
    <property type="term" value="P:methylation"/>
    <property type="evidence" value="ECO:0007669"/>
    <property type="project" value="UniProtKB-KW"/>
</dbReference>
<dbReference type="Gene3D" id="3.40.50.150">
    <property type="entry name" value="Vaccinia Virus protein VP39"/>
    <property type="match status" value="1"/>
</dbReference>
<evidence type="ECO:0000313" key="2">
    <source>
        <dbReference type="Proteomes" id="UP001223390"/>
    </source>
</evidence>
<gene>
    <name evidence="1" type="ORF">QEZ40_005021</name>
</gene>
<evidence type="ECO:0000313" key="1">
    <source>
        <dbReference type="EMBL" id="MDK9499596.1"/>
    </source>
</evidence>
<comment type="caution">
    <text evidence="1">The sequence shown here is derived from an EMBL/GenBank/DDBJ whole genome shotgun (WGS) entry which is preliminary data.</text>
</comment>
<dbReference type="RefSeq" id="WP_285345439.1">
    <property type="nucleotide sequence ID" value="NZ_JASITI010000046.1"/>
</dbReference>
<keyword evidence="2" id="KW-1185">Reference proteome</keyword>
<dbReference type="PANTHER" id="PTHR43464:SF89">
    <property type="entry name" value="METHYLTRANSFERASE"/>
    <property type="match status" value="1"/>
</dbReference>
<organism evidence="1 2">
    <name type="scientific">Streptomyces katrae</name>
    <dbReference type="NCBI Taxonomy" id="68223"/>
    <lineage>
        <taxon>Bacteria</taxon>
        <taxon>Bacillati</taxon>
        <taxon>Actinomycetota</taxon>
        <taxon>Actinomycetes</taxon>
        <taxon>Kitasatosporales</taxon>
        <taxon>Streptomycetaceae</taxon>
        <taxon>Streptomyces</taxon>
    </lineage>
</organism>
<dbReference type="SUPFAM" id="SSF53335">
    <property type="entry name" value="S-adenosyl-L-methionine-dependent methyltransferases"/>
    <property type="match status" value="1"/>
</dbReference>
<dbReference type="EMBL" id="JASITI010000046">
    <property type="protein sequence ID" value="MDK9499596.1"/>
    <property type="molecule type" value="Genomic_DNA"/>
</dbReference>
<dbReference type="CDD" id="cd02440">
    <property type="entry name" value="AdoMet_MTases"/>
    <property type="match status" value="1"/>
</dbReference>
<dbReference type="InterPro" id="IPR029063">
    <property type="entry name" value="SAM-dependent_MTases_sf"/>
</dbReference>
<accession>A0ABT7H278</accession>
<dbReference type="PANTHER" id="PTHR43464">
    <property type="entry name" value="METHYLTRANSFERASE"/>
    <property type="match status" value="1"/>
</dbReference>
<dbReference type="GO" id="GO:0008168">
    <property type="term" value="F:methyltransferase activity"/>
    <property type="evidence" value="ECO:0007669"/>
    <property type="project" value="UniProtKB-KW"/>
</dbReference>
<protein>
    <submittedName>
        <fullName evidence="1">Class I SAM-dependent methyltransferase</fullName>
    </submittedName>
</protein>
<sequence>MGDRIAESAAEVFDGLGGEYERAFAGLPGQDEALRWLAERLPAGARVLDVGSGTGRPVAAALVGAGFRVTGIDVSATMVELARSRVPGADFRLADVRTYEPGERFDAVCAFFPLLLMPQRDVAASLERIASWVAPGGYLLFATVPGDLDETALTWMGRRMKVSSLPADEFPARLEELGLTVLHRHTATFQPDSRIAGPEEHLFLRARRTCPVAAPTPPPTGDRTP</sequence>
<dbReference type="Proteomes" id="UP001223390">
    <property type="component" value="Unassembled WGS sequence"/>
</dbReference>
<reference evidence="1 2" key="1">
    <citation type="submission" date="2023-05" db="EMBL/GenBank/DDBJ databases">
        <title>Sequencing and Assembly of Streptomyces sp. NP73.</title>
        <authorList>
            <person name="Konwar A.N."/>
            <person name="Saikia K."/>
            <person name="Thakur D."/>
        </authorList>
    </citation>
    <scope>NUCLEOTIDE SEQUENCE [LARGE SCALE GENOMIC DNA]</scope>
    <source>
        <strain evidence="1 2">NP73</strain>
    </source>
</reference>